<organism evidence="12 13">
    <name type="scientific">Gracilariopsis chorda</name>
    <dbReference type="NCBI Taxonomy" id="448386"/>
    <lineage>
        <taxon>Eukaryota</taxon>
        <taxon>Rhodophyta</taxon>
        <taxon>Florideophyceae</taxon>
        <taxon>Rhodymeniophycidae</taxon>
        <taxon>Gracilariales</taxon>
        <taxon>Gracilariaceae</taxon>
        <taxon>Gracilariopsis</taxon>
    </lineage>
</organism>
<keyword evidence="13" id="KW-1185">Reference proteome</keyword>
<feature type="transmembrane region" description="Helical" evidence="9">
    <location>
        <begin position="203"/>
        <end position="223"/>
    </location>
</feature>
<dbReference type="CDD" id="cd14824">
    <property type="entry name" value="Longin"/>
    <property type="match status" value="1"/>
</dbReference>
<evidence type="ECO:0000259" key="11">
    <source>
        <dbReference type="PROSITE" id="PS50892"/>
    </source>
</evidence>
<dbReference type="GO" id="GO:0015031">
    <property type="term" value="P:protein transport"/>
    <property type="evidence" value="ECO:0007669"/>
    <property type="project" value="UniProtKB-KW"/>
</dbReference>
<name>A0A2V3J4P9_9FLOR</name>
<keyword evidence="6 9" id="KW-0472">Membrane</keyword>
<keyword evidence="5 9" id="KW-1133">Transmembrane helix</keyword>
<dbReference type="EMBL" id="NBIV01000009">
    <property type="protein sequence ID" value="PXF49092.1"/>
    <property type="molecule type" value="Genomic_DNA"/>
</dbReference>
<dbReference type="PANTHER" id="PTHR21136:SF168">
    <property type="entry name" value="VESICLE-ASSOCIATED MEMBRANE PROTEIN 9"/>
    <property type="match status" value="1"/>
</dbReference>
<dbReference type="PROSITE" id="PS50892">
    <property type="entry name" value="V_SNARE"/>
    <property type="match status" value="1"/>
</dbReference>
<gene>
    <name evidence="12" type="ORF">BWQ96_01230</name>
</gene>
<dbReference type="InterPro" id="IPR042855">
    <property type="entry name" value="V_SNARE_CC"/>
</dbReference>
<dbReference type="GO" id="GO:0005737">
    <property type="term" value="C:cytoplasm"/>
    <property type="evidence" value="ECO:0007669"/>
    <property type="project" value="UniProtKB-ARBA"/>
</dbReference>
<feature type="domain" description="V-SNARE coiled-coil homology" evidence="11">
    <location>
        <begin position="139"/>
        <end position="199"/>
    </location>
</feature>
<evidence type="ECO:0000259" key="10">
    <source>
        <dbReference type="PROSITE" id="PS50859"/>
    </source>
</evidence>
<evidence type="ECO:0000256" key="2">
    <source>
        <dbReference type="ARBA" id="ARBA00022448"/>
    </source>
</evidence>
<comment type="caution">
    <text evidence="12">The sequence shown here is derived from an EMBL/GenBank/DDBJ whole genome shotgun (WGS) entry which is preliminary data.</text>
</comment>
<dbReference type="PROSITE" id="PS50859">
    <property type="entry name" value="LONGIN"/>
    <property type="match status" value="1"/>
</dbReference>
<keyword evidence="8" id="KW-0175">Coiled coil</keyword>
<dbReference type="SUPFAM" id="SSF58038">
    <property type="entry name" value="SNARE fusion complex"/>
    <property type="match status" value="1"/>
</dbReference>
<protein>
    <submittedName>
        <fullName evidence="12">Uncharacterized protein</fullName>
    </submittedName>
</protein>
<keyword evidence="3 9" id="KW-0812">Transmembrane</keyword>
<dbReference type="GO" id="GO:0016020">
    <property type="term" value="C:membrane"/>
    <property type="evidence" value="ECO:0007669"/>
    <property type="project" value="InterPro"/>
</dbReference>
<evidence type="ECO:0000313" key="12">
    <source>
        <dbReference type="EMBL" id="PXF49092.1"/>
    </source>
</evidence>
<evidence type="ECO:0000256" key="4">
    <source>
        <dbReference type="ARBA" id="ARBA00022927"/>
    </source>
</evidence>
<accession>A0A2V3J4P9</accession>
<dbReference type="PRINTS" id="PR00219">
    <property type="entry name" value="SYNAPTOBREVN"/>
</dbReference>
<dbReference type="AlphaFoldDB" id="A0A2V3J4P9"/>
<dbReference type="STRING" id="448386.A0A2V3J4P9"/>
<evidence type="ECO:0000256" key="7">
    <source>
        <dbReference type="ARBA" id="ARBA00046280"/>
    </source>
</evidence>
<sequence length="227" mass="25734">MDDLPNVRFVAVARLVDRVPIAQYSATPSRQLPAKLFHDKLDKVLHSARIGEHTRLTITDREVGSIHYDSDPVCLYLVVCARDYQQRTAFRFLGELRNEFDQTFRTDVAGARHSSLSRSAKQMLAQLCDKYNHARNVDKVASVTLQVEEVKGAMQNNIESVLRNQENIETLLDQSDTMKNEATGFQRSAHRAKDKMWWKNTKWTIAIILLVLIIAAAIIGGIVKATK</sequence>
<dbReference type="Pfam" id="PF00957">
    <property type="entry name" value="Synaptobrevin"/>
    <property type="match status" value="1"/>
</dbReference>
<dbReference type="InterPro" id="IPR051097">
    <property type="entry name" value="Synaptobrevin-like_transport"/>
</dbReference>
<reference evidence="12 13" key="1">
    <citation type="journal article" date="2018" name="Mol. Biol. Evol.">
        <title>Analysis of the draft genome of the red seaweed Gracilariopsis chorda provides insights into genome size evolution in Rhodophyta.</title>
        <authorList>
            <person name="Lee J."/>
            <person name="Yang E.C."/>
            <person name="Graf L."/>
            <person name="Yang J.H."/>
            <person name="Qiu H."/>
            <person name="Zel Zion U."/>
            <person name="Chan C.X."/>
            <person name="Stephens T.G."/>
            <person name="Weber A.P.M."/>
            <person name="Boo G.H."/>
            <person name="Boo S.M."/>
            <person name="Kim K.M."/>
            <person name="Shin Y."/>
            <person name="Jung M."/>
            <person name="Lee S.J."/>
            <person name="Yim H.S."/>
            <person name="Lee J.H."/>
            <person name="Bhattacharya D."/>
            <person name="Yoon H.S."/>
        </authorList>
    </citation>
    <scope>NUCLEOTIDE SEQUENCE [LARGE SCALE GENOMIC DNA]</scope>
    <source>
        <strain evidence="12 13">SKKU-2015</strain>
        <tissue evidence="12">Whole body</tissue>
    </source>
</reference>
<dbReference type="InterPro" id="IPR001388">
    <property type="entry name" value="Synaptobrevin-like"/>
</dbReference>
<dbReference type="InterPro" id="IPR010908">
    <property type="entry name" value="Longin_dom"/>
</dbReference>
<dbReference type="SUPFAM" id="SSF64356">
    <property type="entry name" value="SNARE-like"/>
    <property type="match status" value="1"/>
</dbReference>
<dbReference type="Proteomes" id="UP000247409">
    <property type="component" value="Unassembled WGS sequence"/>
</dbReference>
<evidence type="ECO:0000256" key="1">
    <source>
        <dbReference type="ARBA" id="ARBA00008025"/>
    </source>
</evidence>
<keyword evidence="2" id="KW-0813">Transport</keyword>
<evidence type="ECO:0000256" key="9">
    <source>
        <dbReference type="SAM" id="Phobius"/>
    </source>
</evidence>
<dbReference type="GO" id="GO:0016192">
    <property type="term" value="P:vesicle-mediated transport"/>
    <property type="evidence" value="ECO:0007669"/>
    <property type="project" value="InterPro"/>
</dbReference>
<evidence type="ECO:0000256" key="3">
    <source>
        <dbReference type="ARBA" id="ARBA00022692"/>
    </source>
</evidence>
<dbReference type="PANTHER" id="PTHR21136">
    <property type="entry name" value="SNARE PROTEINS"/>
    <property type="match status" value="1"/>
</dbReference>
<evidence type="ECO:0000256" key="6">
    <source>
        <dbReference type="ARBA" id="ARBA00023136"/>
    </source>
</evidence>
<dbReference type="InterPro" id="IPR011012">
    <property type="entry name" value="Longin-like_dom_sf"/>
</dbReference>
<proteinExistence type="inferred from homology"/>
<dbReference type="GO" id="GO:0012505">
    <property type="term" value="C:endomembrane system"/>
    <property type="evidence" value="ECO:0007669"/>
    <property type="project" value="UniProtKB-SubCell"/>
</dbReference>
<evidence type="ECO:0000313" key="13">
    <source>
        <dbReference type="Proteomes" id="UP000247409"/>
    </source>
</evidence>
<dbReference type="CDD" id="cd15843">
    <property type="entry name" value="R-SNARE"/>
    <property type="match status" value="1"/>
</dbReference>
<evidence type="ECO:0000256" key="8">
    <source>
        <dbReference type="PROSITE-ProRule" id="PRU00290"/>
    </source>
</evidence>
<dbReference type="Pfam" id="PF13774">
    <property type="entry name" value="Longin"/>
    <property type="match status" value="1"/>
</dbReference>
<comment type="similarity">
    <text evidence="1">Belongs to the synaptobrevin family.</text>
</comment>
<dbReference type="Gene3D" id="1.20.5.110">
    <property type="match status" value="1"/>
</dbReference>
<comment type="subcellular location">
    <subcellularLocation>
        <location evidence="7">Endomembrane system</location>
        <topology evidence="7">Single-pass type IV membrane protein</topology>
    </subcellularLocation>
</comment>
<dbReference type="OrthoDB" id="190375at2759"/>
<keyword evidence="4" id="KW-0653">Protein transport</keyword>
<dbReference type="Gene3D" id="3.30.450.50">
    <property type="entry name" value="Longin domain"/>
    <property type="match status" value="1"/>
</dbReference>
<evidence type="ECO:0000256" key="5">
    <source>
        <dbReference type="ARBA" id="ARBA00022989"/>
    </source>
</evidence>
<feature type="domain" description="Longin" evidence="10">
    <location>
        <begin position="67"/>
        <end position="104"/>
    </location>
</feature>